<feature type="domain" description="Multidrug resistance protein MdtA-like C-terminal permuted SH3" evidence="4">
    <location>
        <begin position="296"/>
        <end position="354"/>
    </location>
</feature>
<dbReference type="Pfam" id="PF25954">
    <property type="entry name" value="Beta-barrel_RND_2"/>
    <property type="match status" value="1"/>
</dbReference>
<dbReference type="Gene3D" id="2.40.30.170">
    <property type="match status" value="1"/>
</dbReference>
<comment type="similarity">
    <text evidence="1">Belongs to the membrane fusion protein (MFP) (TC 8.A.1) family.</text>
</comment>
<evidence type="ECO:0000259" key="5">
    <source>
        <dbReference type="Pfam" id="PF25973"/>
    </source>
</evidence>
<protein>
    <submittedName>
        <fullName evidence="6">RND family efflux transporter MFP subunit</fullName>
    </submittedName>
</protein>
<organism evidence="6 7">
    <name type="scientific">Hydrogenophaga palleronii</name>
    <dbReference type="NCBI Taxonomy" id="65655"/>
    <lineage>
        <taxon>Bacteria</taxon>
        <taxon>Pseudomonadati</taxon>
        <taxon>Pseudomonadota</taxon>
        <taxon>Betaproteobacteria</taxon>
        <taxon>Burkholderiales</taxon>
        <taxon>Comamonadaceae</taxon>
        <taxon>Hydrogenophaga</taxon>
    </lineage>
</organism>
<feature type="domain" description="CzcB-like barrel-sandwich hybrid" evidence="5">
    <location>
        <begin position="85"/>
        <end position="211"/>
    </location>
</feature>
<comment type="caution">
    <text evidence="6">The sequence shown here is derived from an EMBL/GenBank/DDBJ whole genome shotgun (WGS) entry which is preliminary data.</text>
</comment>
<proteinExistence type="inferred from homology"/>
<dbReference type="Gene3D" id="2.40.50.100">
    <property type="match status" value="1"/>
</dbReference>
<keyword evidence="7" id="KW-1185">Reference proteome</keyword>
<feature type="domain" description="CusB-like beta-barrel" evidence="3">
    <location>
        <begin position="217"/>
        <end position="289"/>
    </location>
</feature>
<reference evidence="6 7" key="1">
    <citation type="submission" date="2023-07" db="EMBL/GenBank/DDBJ databases">
        <title>Sorghum-associated microbial communities from plants grown in Nebraska, USA.</title>
        <authorList>
            <person name="Schachtman D."/>
        </authorList>
    </citation>
    <scope>NUCLEOTIDE SEQUENCE [LARGE SCALE GENOMIC DNA]</scope>
    <source>
        <strain evidence="6 7">4249</strain>
    </source>
</reference>
<evidence type="ECO:0000259" key="3">
    <source>
        <dbReference type="Pfam" id="PF25954"/>
    </source>
</evidence>
<evidence type="ECO:0000256" key="2">
    <source>
        <dbReference type="SAM" id="SignalP"/>
    </source>
</evidence>
<dbReference type="NCBIfam" id="TIGR01730">
    <property type="entry name" value="RND_mfp"/>
    <property type="match status" value="1"/>
</dbReference>
<sequence length="368" mass="39318">MDAPLPTHRSAAAASFFACSTLLRLTHPFTLATALSLALGWALPSHAQPPAAAPRPPPVIVAASTEARDNVTLNVIGNGVARQSVTLYPAVAGEVAEVNFRTGQKVKAGQVLFRLVDRSQRLAADLAVARVDAAQVLARRYEGTRGTGAVPESVVDEARVALRAAQIELAQAREAVADRVVRAPFDGVLGLPSVEAGDRVTTDTALVTLDDQRVLRLDFEVPEAYLSRVAARQSLTAVNPAYPQRTFEGEITEIDSRVNPTTRNVRVRATLPNNDGLLRSGMSFQVQLQLPGQAYVSVPELALQWGRDGSFVWAVRNGSAVQVAARPVRRTAGRVLIDGDLKAGENVVVEGVQRLRADRPVRVIGNGS</sequence>
<dbReference type="PANTHER" id="PTHR30469">
    <property type="entry name" value="MULTIDRUG RESISTANCE PROTEIN MDTA"/>
    <property type="match status" value="1"/>
</dbReference>
<name>A0ABU1WUT5_9BURK</name>
<dbReference type="Pfam" id="PF25967">
    <property type="entry name" value="RND-MFP_C"/>
    <property type="match status" value="1"/>
</dbReference>
<evidence type="ECO:0000313" key="7">
    <source>
        <dbReference type="Proteomes" id="UP001265700"/>
    </source>
</evidence>
<evidence type="ECO:0000256" key="1">
    <source>
        <dbReference type="ARBA" id="ARBA00009477"/>
    </source>
</evidence>
<evidence type="ECO:0000259" key="4">
    <source>
        <dbReference type="Pfam" id="PF25967"/>
    </source>
</evidence>
<dbReference type="RefSeq" id="WP_310322480.1">
    <property type="nucleotide sequence ID" value="NZ_JAVDWU010000017.1"/>
</dbReference>
<accession>A0ABU1WUT5</accession>
<dbReference type="InterPro" id="IPR006143">
    <property type="entry name" value="RND_pump_MFP"/>
</dbReference>
<gene>
    <name evidence="6" type="ORF">J2W49_005055</name>
</gene>
<dbReference type="Proteomes" id="UP001265700">
    <property type="component" value="Unassembled WGS sequence"/>
</dbReference>
<feature type="chain" id="PRO_5046432263" evidence="2">
    <location>
        <begin position="48"/>
        <end position="368"/>
    </location>
</feature>
<feature type="signal peptide" evidence="2">
    <location>
        <begin position="1"/>
        <end position="47"/>
    </location>
</feature>
<dbReference type="Gene3D" id="2.40.420.20">
    <property type="match status" value="1"/>
</dbReference>
<dbReference type="EMBL" id="JAVDWU010000017">
    <property type="protein sequence ID" value="MDR7153075.1"/>
    <property type="molecule type" value="Genomic_DNA"/>
</dbReference>
<dbReference type="Gene3D" id="1.10.287.470">
    <property type="entry name" value="Helix hairpin bin"/>
    <property type="match status" value="1"/>
</dbReference>
<dbReference type="InterPro" id="IPR058647">
    <property type="entry name" value="BSH_CzcB-like"/>
</dbReference>
<dbReference type="SUPFAM" id="SSF111369">
    <property type="entry name" value="HlyD-like secretion proteins"/>
    <property type="match status" value="1"/>
</dbReference>
<dbReference type="PANTHER" id="PTHR30469:SF11">
    <property type="entry name" value="BLL4320 PROTEIN"/>
    <property type="match status" value="1"/>
</dbReference>
<dbReference type="Pfam" id="PF25973">
    <property type="entry name" value="BSH_CzcB"/>
    <property type="match status" value="1"/>
</dbReference>
<keyword evidence="2" id="KW-0732">Signal</keyword>
<dbReference type="InterPro" id="IPR058792">
    <property type="entry name" value="Beta-barrel_RND_2"/>
</dbReference>
<evidence type="ECO:0000313" key="6">
    <source>
        <dbReference type="EMBL" id="MDR7153075.1"/>
    </source>
</evidence>
<dbReference type="InterPro" id="IPR058627">
    <property type="entry name" value="MdtA-like_C"/>
</dbReference>